<dbReference type="AlphaFoldDB" id="A0A315ZVG3"/>
<proteinExistence type="predicted"/>
<dbReference type="EMBL" id="UHJJ01000008">
    <property type="protein sequence ID" value="SUQ14947.1"/>
    <property type="molecule type" value="Genomic_DNA"/>
</dbReference>
<sequence length="129" mass="15014">MNQNSYKIITNNPLVLKKLDKAHDVIFHEISYEEILREVRDRIHEGHRLLSHPLSGSVKPNETPYKSILITKGKEMRLDLKSLELIENAILACAKFHFKTDTYTSETYEDFQLIDWTLLESGLEAADVW</sequence>
<protein>
    <recommendedName>
        <fullName evidence="3">GrdX protein</fullName>
    </recommendedName>
</protein>
<organism evidence="1 2">
    <name type="scientific">Faecalicatena contorta</name>
    <dbReference type="NCBI Taxonomy" id="39482"/>
    <lineage>
        <taxon>Bacteria</taxon>
        <taxon>Bacillati</taxon>
        <taxon>Bacillota</taxon>
        <taxon>Clostridia</taxon>
        <taxon>Lachnospirales</taxon>
        <taxon>Lachnospiraceae</taxon>
        <taxon>Faecalicatena</taxon>
    </lineage>
</organism>
<dbReference type="InterPro" id="IPR047735">
    <property type="entry name" value="GrdX-like"/>
</dbReference>
<dbReference type="RefSeq" id="WP_109712292.1">
    <property type="nucleotide sequence ID" value="NZ_QGDS01000008.1"/>
</dbReference>
<accession>A0A315ZVG3</accession>
<evidence type="ECO:0008006" key="3">
    <source>
        <dbReference type="Google" id="ProtNLM"/>
    </source>
</evidence>
<dbReference type="NCBIfam" id="NF038093">
    <property type="entry name" value="GrdX"/>
    <property type="match status" value="1"/>
</dbReference>
<evidence type="ECO:0000313" key="1">
    <source>
        <dbReference type="EMBL" id="SUQ14947.1"/>
    </source>
</evidence>
<dbReference type="OrthoDB" id="9815289at2"/>
<dbReference type="Proteomes" id="UP000254051">
    <property type="component" value="Unassembled WGS sequence"/>
</dbReference>
<evidence type="ECO:0000313" key="2">
    <source>
        <dbReference type="Proteomes" id="UP000254051"/>
    </source>
</evidence>
<keyword evidence="2" id="KW-1185">Reference proteome</keyword>
<name>A0A315ZVG3_9FIRM</name>
<gene>
    <name evidence="1" type="ORF">SAMN05216529_108173</name>
</gene>
<reference evidence="2" key="1">
    <citation type="submission" date="2017-07" db="EMBL/GenBank/DDBJ databases">
        <authorList>
            <person name="Varghese N."/>
            <person name="Submissions S."/>
        </authorList>
    </citation>
    <scope>NUCLEOTIDE SEQUENCE [LARGE SCALE GENOMIC DNA]</scope>
    <source>
        <strain evidence="2">NLAE-zl-C134</strain>
    </source>
</reference>